<dbReference type="AlphaFoldDB" id="A7N8J9"/>
<dbReference type="EMBL" id="CP000790">
    <property type="protein sequence ID" value="ABU73641.1"/>
    <property type="molecule type" value="Genomic_DNA"/>
</dbReference>
<proteinExistence type="predicted"/>
<dbReference type="KEGG" id="vha:VIBHAR_05747"/>
<evidence type="ECO:0000313" key="2">
    <source>
        <dbReference type="Proteomes" id="UP000008152"/>
    </source>
</evidence>
<evidence type="ECO:0000313" key="1">
    <source>
        <dbReference type="EMBL" id="ABU73641.1"/>
    </source>
</evidence>
<dbReference type="PATRIC" id="fig|338187.36.peg.4622"/>
<dbReference type="Proteomes" id="UP000008152">
    <property type="component" value="Chromosome II"/>
</dbReference>
<gene>
    <name evidence="1" type="ordered locus">VIBHAR_05747</name>
</gene>
<organism evidence="1 2">
    <name type="scientific">Vibrio campbellii (strain ATCC BAA-1116)</name>
    <dbReference type="NCBI Taxonomy" id="2902295"/>
    <lineage>
        <taxon>Bacteria</taxon>
        <taxon>Pseudomonadati</taxon>
        <taxon>Pseudomonadota</taxon>
        <taxon>Gammaproteobacteria</taxon>
        <taxon>Vibrionales</taxon>
        <taxon>Vibrionaceae</taxon>
        <taxon>Vibrio</taxon>
    </lineage>
</organism>
<accession>A7N8J9</accession>
<sequence>MAGRLTSTGFQFVFIDVHQKSRSLQKSRTLAMGFGFF</sequence>
<name>A7N8J9_VIBC1</name>
<protein>
    <submittedName>
        <fullName evidence="1">Uncharacterized protein</fullName>
    </submittedName>
</protein>
<reference evidence="1 2" key="1">
    <citation type="submission" date="2007-08" db="EMBL/GenBank/DDBJ databases">
        <authorList>
            <consortium name="The Vibrio harveyi Genome Sequencing Project"/>
            <person name="Bassler B."/>
            <person name="Clifton S.W."/>
            <person name="Fulton L."/>
            <person name="Delehaunty K."/>
            <person name="Fronick C."/>
            <person name="Harrison M."/>
            <person name="Markivic C."/>
            <person name="Fulton R."/>
            <person name="Tin-Wollam A.-M."/>
            <person name="Shah N."/>
            <person name="Pepin K."/>
            <person name="Nash W."/>
            <person name="Thiruvilangam P."/>
            <person name="Bhonagiri V."/>
            <person name="Waters C."/>
            <person name="Tu K.C."/>
            <person name="Irgon J."/>
            <person name="Wilson R.K."/>
        </authorList>
    </citation>
    <scope>NUCLEOTIDE SEQUENCE [LARGE SCALE GENOMIC DNA]</scope>
    <source>
        <strain evidence="2">ATCC BAA-1116 / BB120</strain>
    </source>
</reference>